<dbReference type="eggNOG" id="COG2354">
    <property type="taxonomic scope" value="Bacteria"/>
</dbReference>
<sequence>MAGGLFALLDDVALLAKKAAIATRDVASSAASTSSKAAAVVVDDAAVAPGFVDGVTPARELPIVWKITKGSLVNKIVIILPLALLLSWLAPWALTPILMVGGTYLSFEGAEKIWHALAARRGGGHAEDHAAAEKGPDDEAALVKGAVMTDLILSAEIMVISLNEVSDRPFLERAAILVVVALVITVVVYGVVGLLVKMDDVGLRLASSEVGRTGVIQKLGRAMVIGMPNLLSTLSVVGTAAMLWVGGHILLSGTDELGWHGPHNVVHHLEEAVSGAGGAVQWLVDTGISAVVGFLVGSLVLGIVHLVTPLVRPLVNRGGRADG</sequence>
<evidence type="ECO:0000313" key="2">
    <source>
        <dbReference type="EMBL" id="AGP31181.1"/>
    </source>
</evidence>
<evidence type="ECO:0000313" key="3">
    <source>
        <dbReference type="Proteomes" id="UP000014809"/>
    </source>
</evidence>
<feature type="transmembrane region" description="Helical" evidence="1">
    <location>
        <begin position="174"/>
        <end position="196"/>
    </location>
</feature>
<dbReference type="Pfam" id="PF05661">
    <property type="entry name" value="DUF808"/>
    <property type="match status" value="1"/>
</dbReference>
<reference evidence="2 3" key="1">
    <citation type="submission" date="2012-06" db="EMBL/GenBank/DDBJ databases">
        <title>Complete genome sequence of Corynebacterium terpenotabidum Y-11 (=DSM 44721).</title>
        <authorList>
            <person name="Ruckert C."/>
            <person name="Albersmeier A."/>
            <person name="Al-Dilaimi A."/>
            <person name="Szczepanowski R."/>
            <person name="Kalinowski J."/>
        </authorList>
    </citation>
    <scope>NUCLEOTIDE SEQUENCE [LARGE SCALE GENOMIC DNA]</scope>
    <source>
        <strain evidence="2 3">Y-11</strain>
    </source>
</reference>
<proteinExistence type="predicted"/>
<dbReference type="HOGENOM" id="CLU_059391_0_0_11"/>
<evidence type="ECO:0008006" key="4">
    <source>
        <dbReference type="Google" id="ProtNLM"/>
    </source>
</evidence>
<name>S4XF61_9CORY</name>
<dbReference type="KEGG" id="cter:A606_07670"/>
<evidence type="ECO:0000256" key="1">
    <source>
        <dbReference type="SAM" id="Phobius"/>
    </source>
</evidence>
<feature type="transmembrane region" description="Helical" evidence="1">
    <location>
        <begin position="288"/>
        <end position="311"/>
    </location>
</feature>
<dbReference type="PIRSF" id="PIRSF016660">
    <property type="entry name" value="YedI"/>
    <property type="match status" value="1"/>
</dbReference>
<keyword evidence="1" id="KW-0812">Transmembrane</keyword>
<keyword evidence="1" id="KW-0472">Membrane</keyword>
<dbReference type="RefSeq" id="WP_020441542.1">
    <property type="nucleotide sequence ID" value="NC_021663.1"/>
</dbReference>
<accession>S4XF61</accession>
<keyword evidence="3" id="KW-1185">Reference proteome</keyword>
<dbReference type="InterPro" id="IPR008526">
    <property type="entry name" value="YedI"/>
</dbReference>
<dbReference type="OrthoDB" id="9814178at2"/>
<gene>
    <name evidence="2" type="ORF">A606_07670</name>
</gene>
<feature type="transmembrane region" description="Helical" evidence="1">
    <location>
        <begin position="230"/>
        <end position="251"/>
    </location>
</feature>
<dbReference type="Proteomes" id="UP000014809">
    <property type="component" value="Chromosome"/>
</dbReference>
<feature type="transmembrane region" description="Helical" evidence="1">
    <location>
        <begin position="76"/>
        <end position="94"/>
    </location>
</feature>
<organism evidence="2 3">
    <name type="scientific">Corynebacterium terpenotabidum Y-11</name>
    <dbReference type="NCBI Taxonomy" id="1200352"/>
    <lineage>
        <taxon>Bacteria</taxon>
        <taxon>Bacillati</taxon>
        <taxon>Actinomycetota</taxon>
        <taxon>Actinomycetes</taxon>
        <taxon>Mycobacteriales</taxon>
        <taxon>Corynebacteriaceae</taxon>
        <taxon>Corynebacterium</taxon>
    </lineage>
</organism>
<dbReference type="AlphaFoldDB" id="S4XF61"/>
<protein>
    <recommendedName>
        <fullName evidence="4">ABC transporter</fullName>
    </recommendedName>
</protein>
<dbReference type="PATRIC" id="fig|1200352.3.peg.1564"/>
<keyword evidence="1" id="KW-1133">Transmembrane helix</keyword>
<dbReference type="GO" id="GO:0005886">
    <property type="term" value="C:plasma membrane"/>
    <property type="evidence" value="ECO:0007669"/>
    <property type="project" value="TreeGrafter"/>
</dbReference>
<dbReference type="PANTHER" id="PTHR30503:SF3">
    <property type="entry name" value="INNER MEMBRANE PROTEIN YEDI"/>
    <property type="match status" value="1"/>
</dbReference>
<dbReference type="PANTHER" id="PTHR30503">
    <property type="entry name" value="INNER MEMBRANE PROTEIN YEDI"/>
    <property type="match status" value="1"/>
</dbReference>
<dbReference type="STRING" id="1200352.A606_07670"/>
<dbReference type="EMBL" id="CP003696">
    <property type="protein sequence ID" value="AGP31181.1"/>
    <property type="molecule type" value="Genomic_DNA"/>
</dbReference>